<dbReference type="STRING" id="595670.SAMN05421643_109122"/>
<dbReference type="Pfam" id="PF16956">
    <property type="entry name" value="Porin_7"/>
    <property type="match status" value="1"/>
</dbReference>
<dbReference type="AlphaFoldDB" id="A0A1H3JK03"/>
<organism evidence="2 3">
    <name type="scientific">Acinetobacter kyonggiensis</name>
    <dbReference type="NCBI Taxonomy" id="595670"/>
    <lineage>
        <taxon>Bacteria</taxon>
        <taxon>Pseudomonadati</taxon>
        <taxon>Pseudomonadota</taxon>
        <taxon>Gammaproteobacteria</taxon>
        <taxon>Moraxellales</taxon>
        <taxon>Moraxellaceae</taxon>
        <taxon>Acinetobacter</taxon>
    </lineage>
</organism>
<feature type="chain" id="PRO_5011456380" description="General porin" evidence="1">
    <location>
        <begin position="20"/>
        <end position="285"/>
    </location>
</feature>
<gene>
    <name evidence="2" type="ORF">SAMN05421643_109122</name>
</gene>
<accession>A0A1H3JK03</accession>
<keyword evidence="1" id="KW-0732">Signal</keyword>
<evidence type="ECO:0000256" key="1">
    <source>
        <dbReference type="SAM" id="SignalP"/>
    </source>
</evidence>
<evidence type="ECO:0000313" key="2">
    <source>
        <dbReference type="EMBL" id="SDY40217.1"/>
    </source>
</evidence>
<reference evidence="3" key="1">
    <citation type="submission" date="2016-10" db="EMBL/GenBank/DDBJ databases">
        <authorList>
            <person name="Varghese N."/>
            <person name="Submissions S."/>
        </authorList>
    </citation>
    <scope>NUCLEOTIDE SEQUENCE [LARGE SCALE GENOMIC DNA]</scope>
    <source>
        <strain evidence="3">ANC 5109</strain>
    </source>
</reference>
<dbReference type="SUPFAM" id="SSF56935">
    <property type="entry name" value="Porins"/>
    <property type="match status" value="1"/>
</dbReference>
<evidence type="ECO:0000313" key="3">
    <source>
        <dbReference type="Proteomes" id="UP000199035"/>
    </source>
</evidence>
<proteinExistence type="predicted"/>
<dbReference type="Proteomes" id="UP000199035">
    <property type="component" value="Unassembled WGS sequence"/>
</dbReference>
<dbReference type="EMBL" id="FNPK01000009">
    <property type="protein sequence ID" value="SDY40217.1"/>
    <property type="molecule type" value="Genomic_DNA"/>
</dbReference>
<evidence type="ECO:0008006" key="4">
    <source>
        <dbReference type="Google" id="ProtNLM"/>
    </source>
</evidence>
<keyword evidence="3" id="KW-1185">Reference proteome</keyword>
<name>A0A1H3JK03_9GAMM</name>
<feature type="signal peptide" evidence="1">
    <location>
        <begin position="1"/>
        <end position="19"/>
    </location>
</feature>
<protein>
    <recommendedName>
        <fullName evidence="4">General porin</fullName>
    </recommendedName>
</protein>
<sequence length="285" mass="31356">MKRSLFALGLAVMSSSSFAYNAQVDAGFSYFDHDSDWIDSNGQFDLKGTFYFEPVDTKNSPFNEAAFLGHNSHVYAQYGYEYLDTQTVDVSKFFDFPIAAVGTAEYDSHSIAAGMEYFYEQFYFAGELGLVQDKAEATVTALGMTHTASADKDTTTYRALVGYMPISNLLFAAGIDGFQGDNDHDENRFAVRAKYVAPLAQGQFINLETNGAFGDTDSVMVAADYYLDHAFSFGAAYSIIDDGEDDADFFSIRSKYFINSNFAVGGAVGFGDDIQALNINATYRF</sequence>
<dbReference type="RefSeq" id="WP_092689946.1">
    <property type="nucleotide sequence ID" value="NZ_FNPK01000009.1"/>
</dbReference>
<dbReference type="InterPro" id="IPR031593">
    <property type="entry name" value="Porin_7"/>
</dbReference>